<dbReference type="InterPro" id="IPR036691">
    <property type="entry name" value="Endo/exonu/phosph_ase_sf"/>
</dbReference>
<dbReference type="InterPro" id="IPR000477">
    <property type="entry name" value="RT_dom"/>
</dbReference>
<protein>
    <submittedName>
        <fullName evidence="2">Transposon TX1 uncharacterized 149 kDa protein</fullName>
    </submittedName>
</protein>
<organism evidence="2 3">
    <name type="scientific">Vitis vinifera</name>
    <name type="common">Grape</name>
    <dbReference type="NCBI Taxonomy" id="29760"/>
    <lineage>
        <taxon>Eukaryota</taxon>
        <taxon>Viridiplantae</taxon>
        <taxon>Streptophyta</taxon>
        <taxon>Embryophyta</taxon>
        <taxon>Tracheophyta</taxon>
        <taxon>Spermatophyta</taxon>
        <taxon>Magnoliopsida</taxon>
        <taxon>eudicotyledons</taxon>
        <taxon>Gunneridae</taxon>
        <taxon>Pentapetalae</taxon>
        <taxon>rosids</taxon>
        <taxon>Vitales</taxon>
        <taxon>Vitaceae</taxon>
        <taxon>Viteae</taxon>
        <taxon>Vitis</taxon>
    </lineage>
</organism>
<dbReference type="Gene3D" id="3.60.10.10">
    <property type="entry name" value="Endonuclease/exonuclease/phosphatase"/>
    <property type="match status" value="1"/>
</dbReference>
<name>A0A438HN32_VITVI</name>
<comment type="caution">
    <text evidence="2">The sequence shown here is derived from an EMBL/GenBank/DDBJ whole genome shotgun (WGS) entry which is preliminary data.</text>
</comment>
<dbReference type="AlphaFoldDB" id="A0A438HN32"/>
<dbReference type="InterPro" id="IPR052343">
    <property type="entry name" value="Retrotransposon-Effector_Assoc"/>
</dbReference>
<evidence type="ECO:0000313" key="2">
    <source>
        <dbReference type="EMBL" id="RVW85900.1"/>
    </source>
</evidence>
<dbReference type="Proteomes" id="UP000288805">
    <property type="component" value="Unassembled WGS sequence"/>
</dbReference>
<dbReference type="PANTHER" id="PTHR46890">
    <property type="entry name" value="NON-LTR RETROLELEMENT REVERSE TRANSCRIPTASE-LIKE PROTEIN-RELATED"/>
    <property type="match status" value="1"/>
</dbReference>
<accession>A0A438HN32</accession>
<dbReference type="EMBL" id="QGNW01000199">
    <property type="protein sequence ID" value="RVW85900.1"/>
    <property type="molecule type" value="Genomic_DNA"/>
</dbReference>
<evidence type="ECO:0000313" key="3">
    <source>
        <dbReference type="Proteomes" id="UP000288805"/>
    </source>
</evidence>
<feature type="domain" description="Reverse transcriptase" evidence="1">
    <location>
        <begin position="481"/>
        <end position="570"/>
    </location>
</feature>
<dbReference type="SUPFAM" id="SSF56219">
    <property type="entry name" value="DNase I-like"/>
    <property type="match status" value="1"/>
</dbReference>
<dbReference type="Pfam" id="PF00078">
    <property type="entry name" value="RVT_1"/>
    <property type="match status" value="1"/>
</dbReference>
<reference evidence="2 3" key="1">
    <citation type="journal article" date="2018" name="PLoS Genet.">
        <title>Population sequencing reveals clonal diversity and ancestral inbreeding in the grapevine cultivar Chardonnay.</title>
        <authorList>
            <person name="Roach M.J."/>
            <person name="Johnson D.L."/>
            <person name="Bohlmann J."/>
            <person name="van Vuuren H.J."/>
            <person name="Jones S.J."/>
            <person name="Pretorius I.S."/>
            <person name="Schmidt S.A."/>
            <person name="Borneman A.R."/>
        </authorList>
    </citation>
    <scope>NUCLEOTIDE SEQUENCE [LARGE SCALE GENOMIC DNA]</scope>
    <source>
        <strain evidence="3">cv. Chardonnay</strain>
        <tissue evidence="2">Leaf</tissue>
    </source>
</reference>
<evidence type="ECO:0000259" key="1">
    <source>
        <dbReference type="Pfam" id="PF00078"/>
    </source>
</evidence>
<gene>
    <name evidence="2" type="primary">YTX2_634</name>
    <name evidence="2" type="ORF">CK203_035272</name>
</gene>
<dbReference type="PANTHER" id="PTHR46890:SF50">
    <property type="entry name" value="RNA-DIRECTED DNA POLYMERASE, EUKARYOTA, REVERSE TRANSCRIPTASE ZINC-BINDING DOMAIN PROTEIN-RELATED"/>
    <property type="match status" value="1"/>
</dbReference>
<sequence>MGGSLLEMEERCGHEVILKETEEGLSINPLSVRLAEEKLGDKSTSGFFPLKEGRKERGEEEEEDMELWKYSCLAKFCHCLGIPTEGYERDILKLLHKMRDRRDRSEKKRKGLRTSRFDRELKKLEWGVNDREKRKLIKDVIKTQKTDLVCLQETKLQEMTSAIVRSLGVGRCLEWGALNSRGVYGPSVKVEREEFLSELGAIRGLWNEPWYVAGDFNVIRFPSERIRGGRLSPSMRRFTEVIEELGSSFSGVYSGVLARPVSDHSPIILDGGGMRRGPTPFRFENMWLKEEGFKEVLRKWWEGIQITVKKQEAWYSMDFWDKEERVRELSLEEEEARKEAREMYKKWVLLEEMSWRQKSREIWLKKGDRNTREIKEEVCRVYQGLLADPGGWKPRIDALMFERLEEGDVEGLEKPFTEEEVFKALSGCCGEKVPDPDGFLMAFWQFSWDFVKEEVMNFFRQFHETGSFVRSLNATFLVLNPKKGGAEDLKDFRPISLVGGLYKWLAKVLANRMKGVLSKVISTPQNAFVEGRQIMDAVLVANEAIDSIVKSNRGVILCKLDIEKTYDHVD</sequence>
<proteinExistence type="predicted"/>